<accession>A0A1U9ZAF3</accession>
<proteinExistence type="predicted"/>
<dbReference type="Proteomes" id="UP000221468">
    <property type="component" value="Segment"/>
</dbReference>
<reference evidence="1 2" key="1">
    <citation type="journal article" date="2019" name="Genomics">
        <title>Genomic analyses of a novel bacteriophage (VB_PmiS-Isfahan) within Siphoviridae family infecting Proteus mirabilis.</title>
        <authorList>
            <person name="Yazdi M."/>
            <person name="Bouzari M."/>
            <person name="Ghaemi E.A."/>
        </authorList>
    </citation>
    <scope>NUCLEOTIDE SEQUENCE [LARGE SCALE GENOMIC DNA]</scope>
</reference>
<dbReference type="KEGG" id="vg:40076419"/>
<dbReference type="OrthoDB" id="26665at10239"/>
<protein>
    <submittedName>
        <fullName evidence="1">Uncharacterized protein</fullName>
    </submittedName>
</protein>
<name>A0A1U9ZAF3_9CAUD</name>
<organism evidence="1 2">
    <name type="scientific">Proteus phage VB_PmiS-Isfahan</name>
    <dbReference type="NCBI Taxonomy" id="1969841"/>
    <lineage>
        <taxon>Viruses</taxon>
        <taxon>Duplodnaviria</taxon>
        <taxon>Heunggongvirae</taxon>
        <taxon>Uroviricota</taxon>
        <taxon>Caudoviricetes</taxon>
        <taxon>Gorganvirus</taxon>
        <taxon>Gorganvirus isfahan</taxon>
    </lineage>
</organism>
<keyword evidence="2" id="KW-1185">Reference proteome</keyword>
<evidence type="ECO:0000313" key="1">
    <source>
        <dbReference type="EMBL" id="AQZ54600.1"/>
    </source>
</evidence>
<dbReference type="EMBL" id="KY742649">
    <property type="protein sequence ID" value="AQZ54600.1"/>
    <property type="molecule type" value="Genomic_DNA"/>
</dbReference>
<dbReference type="GeneID" id="40076419"/>
<dbReference type="RefSeq" id="YP_009600613.1">
    <property type="nucleotide sequence ID" value="NC_041925.1"/>
</dbReference>
<evidence type="ECO:0000313" key="2">
    <source>
        <dbReference type="Proteomes" id="UP000221468"/>
    </source>
</evidence>
<sequence length="121" mass="13162">MSRKPSVLNGVTKAIAETGELLTITRTTTVSDPDKPTLPGQTVVKSFDAMGYIYPKTFWDAGNSQVVSITMVIIDSTQCEFVTQPGDVITDGRGQSFKLLEAQHPRLEGDDMAYIHQVASV</sequence>